<reference evidence="1 2" key="1">
    <citation type="submission" date="2023-11" db="EMBL/GenBank/DDBJ databases">
        <authorList>
            <person name="Okamura Y."/>
        </authorList>
    </citation>
    <scope>NUCLEOTIDE SEQUENCE [LARGE SCALE GENOMIC DNA]</scope>
</reference>
<dbReference type="Proteomes" id="UP001497472">
    <property type="component" value="Unassembled WGS sequence"/>
</dbReference>
<keyword evidence="2" id="KW-1185">Reference proteome</keyword>
<sequence length="82" mass="9461">MALWARLRARYSLNSDVSRVRRTFTRSGVARCNVRRWRVRRVNADDATLGFAVSELRAPSAAKRFDKLLSFAQSTLIRYVSI</sequence>
<evidence type="ECO:0000313" key="2">
    <source>
        <dbReference type="Proteomes" id="UP001497472"/>
    </source>
</evidence>
<organism evidence="1 2">
    <name type="scientific">Leptosia nina</name>
    <dbReference type="NCBI Taxonomy" id="320188"/>
    <lineage>
        <taxon>Eukaryota</taxon>
        <taxon>Metazoa</taxon>
        <taxon>Ecdysozoa</taxon>
        <taxon>Arthropoda</taxon>
        <taxon>Hexapoda</taxon>
        <taxon>Insecta</taxon>
        <taxon>Pterygota</taxon>
        <taxon>Neoptera</taxon>
        <taxon>Endopterygota</taxon>
        <taxon>Lepidoptera</taxon>
        <taxon>Glossata</taxon>
        <taxon>Ditrysia</taxon>
        <taxon>Papilionoidea</taxon>
        <taxon>Pieridae</taxon>
        <taxon>Pierinae</taxon>
        <taxon>Leptosia</taxon>
    </lineage>
</organism>
<comment type="caution">
    <text evidence="1">The sequence shown here is derived from an EMBL/GenBank/DDBJ whole genome shotgun (WGS) entry which is preliminary data.</text>
</comment>
<evidence type="ECO:0008006" key="3">
    <source>
        <dbReference type="Google" id="ProtNLM"/>
    </source>
</evidence>
<accession>A0AAV1JWH6</accession>
<proteinExistence type="predicted"/>
<dbReference type="EMBL" id="CAVLEF010000156">
    <property type="protein sequence ID" value="CAK1552725.1"/>
    <property type="molecule type" value="Genomic_DNA"/>
</dbReference>
<gene>
    <name evidence="1" type="ORF">LNINA_LOCUS11756</name>
</gene>
<protein>
    <recommendedName>
        <fullName evidence="3">DUF4817 domain-containing protein</fullName>
    </recommendedName>
</protein>
<dbReference type="AlphaFoldDB" id="A0AAV1JWH6"/>
<evidence type="ECO:0000313" key="1">
    <source>
        <dbReference type="EMBL" id="CAK1552725.1"/>
    </source>
</evidence>
<name>A0AAV1JWH6_9NEOP</name>